<reference evidence="1" key="1">
    <citation type="journal article" date="2021" name="Proc. Natl. Acad. Sci. U.S.A.">
        <title>A Catalog of Tens of Thousands of Viruses from Human Metagenomes Reveals Hidden Associations with Chronic Diseases.</title>
        <authorList>
            <person name="Tisza M.J."/>
            <person name="Buck C.B."/>
        </authorList>
    </citation>
    <scope>NUCLEOTIDE SEQUENCE</scope>
    <source>
        <strain evidence="1">CtdYc1</strain>
    </source>
</reference>
<accession>A0A8S5N1R8</accession>
<protein>
    <submittedName>
        <fullName evidence="1">Uncharacterized protein</fullName>
    </submittedName>
</protein>
<dbReference type="EMBL" id="BK015034">
    <property type="protein sequence ID" value="DAD88083.1"/>
    <property type="molecule type" value="Genomic_DNA"/>
</dbReference>
<organism evidence="1">
    <name type="scientific">Siphoviridae sp. ctdYc1</name>
    <dbReference type="NCBI Taxonomy" id="2826399"/>
    <lineage>
        <taxon>Viruses</taxon>
        <taxon>Duplodnaviria</taxon>
        <taxon>Heunggongvirae</taxon>
        <taxon>Uroviricota</taxon>
        <taxon>Caudoviricetes</taxon>
    </lineage>
</organism>
<name>A0A8S5N1R8_9CAUD</name>
<evidence type="ECO:0000313" key="1">
    <source>
        <dbReference type="EMBL" id="DAD88083.1"/>
    </source>
</evidence>
<sequence>MRERVFILIFVIESLHVACHSGQLDGSAFNTRRLSINNQSF</sequence>
<proteinExistence type="predicted"/>